<protein>
    <submittedName>
        <fullName evidence="2">Uncharacterized protein</fullName>
    </submittedName>
</protein>
<evidence type="ECO:0000313" key="3">
    <source>
        <dbReference type="Proteomes" id="UP001230504"/>
    </source>
</evidence>
<dbReference type="EMBL" id="JAHLJV010000173">
    <property type="protein sequence ID" value="KAK1565978.1"/>
    <property type="molecule type" value="Genomic_DNA"/>
</dbReference>
<keyword evidence="1" id="KW-1133">Transmembrane helix</keyword>
<accession>A0AAD8PJN6</accession>
<keyword evidence="1" id="KW-0812">Transmembrane</keyword>
<keyword evidence="3" id="KW-1185">Reference proteome</keyword>
<proteinExistence type="predicted"/>
<comment type="caution">
    <text evidence="2">The sequence shown here is derived from an EMBL/GenBank/DDBJ whole genome shotgun (WGS) entry which is preliminary data.</text>
</comment>
<sequence>MSYFLLLYYCSICILGRFSPLVLILIVEPNSASKERGMAQLSARRMCSFIRRIDELSFVFLLLPSHRLAHLTLLCATYLPRTHSRAAVRRGPMGCFSFDKGIFPVSAQ</sequence>
<feature type="transmembrane region" description="Helical" evidence="1">
    <location>
        <begin position="6"/>
        <end position="27"/>
    </location>
</feature>
<dbReference type="Proteomes" id="UP001230504">
    <property type="component" value="Unassembled WGS sequence"/>
</dbReference>
<dbReference type="AlphaFoldDB" id="A0AAD8PJN6"/>
<dbReference type="RefSeq" id="XP_060407221.1">
    <property type="nucleotide sequence ID" value="XM_060559421.1"/>
</dbReference>
<name>A0AAD8PJN6_9PEZI</name>
<evidence type="ECO:0000313" key="2">
    <source>
        <dbReference type="EMBL" id="KAK1565978.1"/>
    </source>
</evidence>
<evidence type="ECO:0000256" key="1">
    <source>
        <dbReference type="SAM" id="Phobius"/>
    </source>
</evidence>
<dbReference type="GeneID" id="85443661"/>
<reference evidence="2" key="1">
    <citation type="submission" date="2021-06" db="EMBL/GenBank/DDBJ databases">
        <title>Comparative genomics, transcriptomics and evolutionary studies reveal genomic signatures of adaptation to plant cell wall in hemibiotrophic fungi.</title>
        <authorList>
            <consortium name="DOE Joint Genome Institute"/>
            <person name="Baroncelli R."/>
            <person name="Diaz J.F."/>
            <person name="Benocci T."/>
            <person name="Peng M."/>
            <person name="Battaglia E."/>
            <person name="Haridas S."/>
            <person name="Andreopoulos W."/>
            <person name="Labutti K."/>
            <person name="Pangilinan J."/>
            <person name="Floch G.L."/>
            <person name="Makela M.R."/>
            <person name="Henrissat B."/>
            <person name="Grigoriev I.V."/>
            <person name="Crouch J.A."/>
            <person name="De Vries R.P."/>
            <person name="Sukno S.A."/>
            <person name="Thon M.R."/>
        </authorList>
    </citation>
    <scope>NUCLEOTIDE SEQUENCE</scope>
    <source>
        <strain evidence="2">CBS 125086</strain>
    </source>
</reference>
<keyword evidence="1" id="KW-0472">Membrane</keyword>
<gene>
    <name evidence="2" type="ORF">LY79DRAFT_572996</name>
</gene>
<organism evidence="2 3">
    <name type="scientific">Colletotrichum navitas</name>
    <dbReference type="NCBI Taxonomy" id="681940"/>
    <lineage>
        <taxon>Eukaryota</taxon>
        <taxon>Fungi</taxon>
        <taxon>Dikarya</taxon>
        <taxon>Ascomycota</taxon>
        <taxon>Pezizomycotina</taxon>
        <taxon>Sordariomycetes</taxon>
        <taxon>Hypocreomycetidae</taxon>
        <taxon>Glomerellales</taxon>
        <taxon>Glomerellaceae</taxon>
        <taxon>Colletotrichum</taxon>
        <taxon>Colletotrichum graminicola species complex</taxon>
    </lineage>
</organism>